<gene>
    <name evidence="7" type="ORF">GA0074704_3550</name>
</gene>
<evidence type="ECO:0000256" key="6">
    <source>
        <dbReference type="SAM" id="Phobius"/>
    </source>
</evidence>
<dbReference type="GO" id="GO:0042970">
    <property type="term" value="F:homoserine transmembrane transporter activity"/>
    <property type="evidence" value="ECO:0007669"/>
    <property type="project" value="TreeGrafter"/>
</dbReference>
<dbReference type="EMBL" id="LT607751">
    <property type="protein sequence ID" value="SCG58944.1"/>
    <property type="molecule type" value="Genomic_DNA"/>
</dbReference>
<keyword evidence="3 6" id="KW-0812">Transmembrane</keyword>
<keyword evidence="4 6" id="KW-1133">Transmembrane helix</keyword>
<organism evidence="7 8">
    <name type="scientific">Micromonospora siamensis</name>
    <dbReference type="NCBI Taxonomy" id="299152"/>
    <lineage>
        <taxon>Bacteria</taxon>
        <taxon>Bacillati</taxon>
        <taxon>Actinomycetota</taxon>
        <taxon>Actinomycetes</taxon>
        <taxon>Micromonosporales</taxon>
        <taxon>Micromonosporaceae</taxon>
        <taxon>Micromonospora</taxon>
    </lineage>
</organism>
<dbReference type="RefSeq" id="WP_088971535.1">
    <property type="nucleotide sequence ID" value="NZ_JBHLYF010000043.1"/>
</dbReference>
<keyword evidence="5 6" id="KW-0472">Membrane</keyword>
<evidence type="ECO:0000256" key="5">
    <source>
        <dbReference type="ARBA" id="ARBA00023136"/>
    </source>
</evidence>
<reference evidence="7 8" key="1">
    <citation type="submission" date="2016-06" db="EMBL/GenBank/DDBJ databases">
        <authorList>
            <person name="Kjaerup R.B."/>
            <person name="Dalgaard T.S."/>
            <person name="Juul-Madsen H.R."/>
        </authorList>
    </citation>
    <scope>NUCLEOTIDE SEQUENCE [LARGE SCALE GENOMIC DNA]</scope>
    <source>
        <strain evidence="7 8">DSM 45097</strain>
    </source>
</reference>
<feature type="transmembrane region" description="Helical" evidence="6">
    <location>
        <begin position="67"/>
        <end position="87"/>
    </location>
</feature>
<evidence type="ECO:0000256" key="2">
    <source>
        <dbReference type="ARBA" id="ARBA00022475"/>
    </source>
</evidence>
<proteinExistence type="predicted"/>
<keyword evidence="2" id="KW-1003">Cell membrane</keyword>
<sequence>MSIAFLSATLLVVVTPGPGVLYTLSAALAHGRRAGLVAALGCTVATVPHVVVALAGLAALVHAGGPAFTAVRYLGAGYLLYLGRAMLRERSENTGPVDAAPPTAARLVGTAVLVNLLNPKPVLFLVAFLPQFVPADAPGAAGRMLALAAMFTLVTLVVFGGYAIGAAAVRDRVLARPRAADRLRQGFAVSFLVLGVSLALSTP</sequence>
<evidence type="ECO:0000313" key="7">
    <source>
        <dbReference type="EMBL" id="SCG58944.1"/>
    </source>
</evidence>
<keyword evidence="8" id="KW-1185">Reference proteome</keyword>
<protein>
    <submittedName>
        <fullName evidence="7">Threonine/homoserine/homoserine lactone efflux protein</fullName>
    </submittedName>
</protein>
<feature type="transmembrane region" description="Helical" evidence="6">
    <location>
        <begin position="107"/>
        <end position="132"/>
    </location>
</feature>
<evidence type="ECO:0000313" key="8">
    <source>
        <dbReference type="Proteomes" id="UP000198210"/>
    </source>
</evidence>
<dbReference type="InterPro" id="IPR001123">
    <property type="entry name" value="LeuE-type"/>
</dbReference>
<feature type="transmembrane region" description="Helical" evidence="6">
    <location>
        <begin position="186"/>
        <end position="202"/>
    </location>
</feature>
<name>A0A1C5IKY2_9ACTN</name>
<accession>A0A1C5IKY2</accession>
<feature type="transmembrane region" description="Helical" evidence="6">
    <location>
        <begin position="144"/>
        <end position="165"/>
    </location>
</feature>
<evidence type="ECO:0000256" key="4">
    <source>
        <dbReference type="ARBA" id="ARBA00022989"/>
    </source>
</evidence>
<dbReference type="PANTHER" id="PTHR30086:SF14">
    <property type="entry name" value="HOMOSERINE_HOMOSERINE LACTONE EFFLUX PROTEIN"/>
    <property type="match status" value="1"/>
</dbReference>
<dbReference type="AlphaFoldDB" id="A0A1C5IKY2"/>
<dbReference type="PIRSF" id="PIRSF006324">
    <property type="entry name" value="LeuE"/>
    <property type="match status" value="1"/>
</dbReference>
<dbReference type="GO" id="GO:0005886">
    <property type="term" value="C:plasma membrane"/>
    <property type="evidence" value="ECO:0007669"/>
    <property type="project" value="UniProtKB-SubCell"/>
</dbReference>
<dbReference type="Pfam" id="PF01810">
    <property type="entry name" value="LysE"/>
    <property type="match status" value="1"/>
</dbReference>
<dbReference type="PANTHER" id="PTHR30086">
    <property type="entry name" value="ARGININE EXPORTER PROTEIN ARGO"/>
    <property type="match status" value="1"/>
</dbReference>
<evidence type="ECO:0000256" key="3">
    <source>
        <dbReference type="ARBA" id="ARBA00022692"/>
    </source>
</evidence>
<feature type="transmembrane region" description="Helical" evidence="6">
    <location>
        <begin position="6"/>
        <end position="24"/>
    </location>
</feature>
<evidence type="ECO:0000256" key="1">
    <source>
        <dbReference type="ARBA" id="ARBA00004651"/>
    </source>
</evidence>
<comment type="subcellular location">
    <subcellularLocation>
        <location evidence="1">Cell membrane</location>
        <topology evidence="1">Multi-pass membrane protein</topology>
    </subcellularLocation>
</comment>
<feature type="transmembrane region" description="Helical" evidence="6">
    <location>
        <begin position="36"/>
        <end position="61"/>
    </location>
</feature>
<dbReference type="Proteomes" id="UP000198210">
    <property type="component" value="Chromosome I"/>
</dbReference>